<keyword evidence="3" id="KW-1185">Reference proteome</keyword>
<protein>
    <submittedName>
        <fullName evidence="2">Uncharacterized protein</fullName>
    </submittedName>
</protein>
<reference evidence="2" key="1">
    <citation type="journal article" date="2022" name="BMC Genomics">
        <title>Genome sequence of the entomopathogenic Serratia entomophila isolate 626 and characterisation of the species specific itaconate degradation pathway.</title>
        <authorList>
            <person name="Vaughan A.L."/>
            <person name="Altermann E."/>
            <person name="Glare T.R."/>
            <person name="Hurst M.R.H."/>
        </authorList>
    </citation>
    <scope>NUCLEOTIDE SEQUENCE</scope>
    <source>
        <strain evidence="2">626</strain>
    </source>
</reference>
<gene>
    <name evidence="2" type="ORF">KFQ06_09620</name>
</gene>
<evidence type="ECO:0000313" key="3">
    <source>
        <dbReference type="Proteomes" id="UP001056873"/>
    </source>
</evidence>
<evidence type="ECO:0000313" key="2">
    <source>
        <dbReference type="EMBL" id="USV02736.1"/>
    </source>
</evidence>
<dbReference type="EMBL" id="CP074347">
    <property type="protein sequence ID" value="USV02736.1"/>
    <property type="molecule type" value="Genomic_DNA"/>
</dbReference>
<dbReference type="RefSeq" id="WP_252961761.1">
    <property type="nucleotide sequence ID" value="NZ_CAMIPH010000010.1"/>
</dbReference>
<name>A0ABY5CZ55_9GAMM</name>
<proteinExistence type="predicted"/>
<organism evidence="2 3">
    <name type="scientific">Serratia entomophila</name>
    <dbReference type="NCBI Taxonomy" id="42906"/>
    <lineage>
        <taxon>Bacteria</taxon>
        <taxon>Pseudomonadati</taxon>
        <taxon>Pseudomonadota</taxon>
        <taxon>Gammaproteobacteria</taxon>
        <taxon>Enterobacterales</taxon>
        <taxon>Yersiniaceae</taxon>
        <taxon>Serratia</taxon>
    </lineage>
</organism>
<sequence>MLDALPERLPALSQTGETGKRSQFAAYCFAAHRKIERARYQQAKQSALLGADNVAQYNQRKQQVILDIYARAFKAAGLL</sequence>
<dbReference type="Proteomes" id="UP001056873">
    <property type="component" value="Chromosome"/>
</dbReference>
<evidence type="ECO:0000256" key="1">
    <source>
        <dbReference type="SAM" id="MobiDB-lite"/>
    </source>
</evidence>
<accession>A0ABY5CZ55</accession>
<feature type="region of interest" description="Disordered" evidence="1">
    <location>
        <begin position="1"/>
        <end position="20"/>
    </location>
</feature>